<evidence type="ECO:0000256" key="1">
    <source>
        <dbReference type="ARBA" id="ARBA00004604"/>
    </source>
</evidence>
<evidence type="ECO:0000313" key="6">
    <source>
        <dbReference type="EMBL" id="CAL8111600.1"/>
    </source>
</evidence>
<keyword evidence="3" id="KW-0240">DNA-directed RNA polymerase</keyword>
<name>A0ABP1QTP3_9HEXA</name>
<comment type="similarity">
    <text evidence="2">Belongs to the eukaryotic RPA49/POLR1E RNA polymerase subunit family.</text>
</comment>
<accession>A0ABP1QTP3</accession>
<organism evidence="6 7">
    <name type="scientific">Orchesella dallaii</name>
    <dbReference type="NCBI Taxonomy" id="48710"/>
    <lineage>
        <taxon>Eukaryota</taxon>
        <taxon>Metazoa</taxon>
        <taxon>Ecdysozoa</taxon>
        <taxon>Arthropoda</taxon>
        <taxon>Hexapoda</taxon>
        <taxon>Collembola</taxon>
        <taxon>Entomobryomorpha</taxon>
        <taxon>Entomobryoidea</taxon>
        <taxon>Orchesellidae</taxon>
        <taxon>Orchesellinae</taxon>
        <taxon>Orchesella</taxon>
    </lineage>
</organism>
<keyword evidence="7" id="KW-1185">Reference proteome</keyword>
<keyword evidence="5" id="KW-0539">Nucleus</keyword>
<proteinExistence type="inferred from homology"/>
<evidence type="ECO:0000256" key="4">
    <source>
        <dbReference type="ARBA" id="ARBA00023163"/>
    </source>
</evidence>
<dbReference type="PANTHER" id="PTHR14440">
    <property type="entry name" value="DNA-DIRECTED RNA POLYMERASE I SUBUNIT RPA49"/>
    <property type="match status" value="1"/>
</dbReference>
<evidence type="ECO:0000256" key="3">
    <source>
        <dbReference type="ARBA" id="ARBA00022478"/>
    </source>
</evidence>
<evidence type="ECO:0000256" key="5">
    <source>
        <dbReference type="ARBA" id="ARBA00023242"/>
    </source>
</evidence>
<evidence type="ECO:0000256" key="2">
    <source>
        <dbReference type="ARBA" id="ARBA00009430"/>
    </source>
</evidence>
<comment type="subcellular location">
    <subcellularLocation>
        <location evidence="1">Nucleus</location>
        <location evidence="1">Nucleolus</location>
    </subcellularLocation>
</comment>
<dbReference type="Proteomes" id="UP001642540">
    <property type="component" value="Unassembled WGS sequence"/>
</dbReference>
<dbReference type="InterPro" id="IPR009668">
    <property type="entry name" value="RNA_pol-assoc_fac_A49-like"/>
</dbReference>
<evidence type="ECO:0008006" key="8">
    <source>
        <dbReference type="Google" id="ProtNLM"/>
    </source>
</evidence>
<dbReference type="Pfam" id="PF06870">
    <property type="entry name" value="RNA_pol_I_A49"/>
    <property type="match status" value="1"/>
</dbReference>
<reference evidence="6 7" key="1">
    <citation type="submission" date="2024-08" db="EMBL/GenBank/DDBJ databases">
        <authorList>
            <person name="Cucini C."/>
            <person name="Frati F."/>
        </authorList>
    </citation>
    <scope>NUCLEOTIDE SEQUENCE [LARGE SCALE GENOMIC DNA]</scope>
</reference>
<evidence type="ECO:0000313" key="7">
    <source>
        <dbReference type="Proteomes" id="UP001642540"/>
    </source>
</evidence>
<sequence length="440" mass="50099">MGKNKVKVKSVIETDGNDVSTTPILVRFEHASINPNVNGSVDLNKVFGAAVFQSDTGTAASRDTDHLSRSAFDNRLKMSEKDSRGTKRKHVVALQSDRMTYIGTKGFNIPSVPSSTDEMMKTFVALRHKKKMRIFEVTPITVSPYLEGHSYVVEKPRIEVEKSRDEKREAKIDLIKAFGSKKKRLTYERIEKNKIDISDMEASINSAVNTLAVPDAEPTIKDESILGLIPPCNRDAAMVQDVYSLDDILTKDELNAMDELAENFLAVSLEEIKEWKQTKRYSDYFFTMRDKLKSTKSDPRTIKTAKIVLYTELLIAFLKLSYAQVRKKQSQLPDVFPLWLQEKVLDNFSSLNSRGIRNRSDAQKDKICCYIMVLVLFANEFFFDVQLMSTSLNIHIKKLLTLAKAVGITISQNNAKQYRGLLKLPLPRPIETRGRRRTMR</sequence>
<dbReference type="EMBL" id="CAXLJM020000046">
    <property type="protein sequence ID" value="CAL8111600.1"/>
    <property type="molecule type" value="Genomic_DNA"/>
</dbReference>
<keyword evidence="4" id="KW-0804">Transcription</keyword>
<protein>
    <recommendedName>
        <fullName evidence="8">DNA-directed RNA polymerase I subunit RPA49</fullName>
    </recommendedName>
</protein>
<gene>
    <name evidence="6" type="ORF">ODALV1_LOCUS15187</name>
</gene>
<comment type="caution">
    <text evidence="6">The sequence shown here is derived from an EMBL/GenBank/DDBJ whole genome shotgun (WGS) entry which is preliminary data.</text>
</comment>